<protein>
    <submittedName>
        <fullName evidence="1">Uncharacterized protein</fullName>
    </submittedName>
</protein>
<dbReference type="SUPFAM" id="SSF53756">
    <property type="entry name" value="UDP-Glycosyltransferase/glycogen phosphorylase"/>
    <property type="match status" value="1"/>
</dbReference>
<evidence type="ECO:0000313" key="2">
    <source>
        <dbReference type="Proteomes" id="UP000282321"/>
    </source>
</evidence>
<dbReference type="PANTHER" id="PTHR46656">
    <property type="entry name" value="PUTATIVE-RELATED"/>
    <property type="match status" value="1"/>
</dbReference>
<dbReference type="EMBL" id="QNBC01000040">
    <property type="protein sequence ID" value="RKX66531.1"/>
    <property type="molecule type" value="Genomic_DNA"/>
</dbReference>
<dbReference type="CDD" id="cd03801">
    <property type="entry name" value="GT4_PimA-like"/>
    <property type="match status" value="1"/>
</dbReference>
<proteinExistence type="predicted"/>
<gene>
    <name evidence="1" type="ORF">DRP44_03935</name>
</gene>
<dbReference type="Pfam" id="PF13692">
    <property type="entry name" value="Glyco_trans_1_4"/>
    <property type="match status" value="1"/>
</dbReference>
<dbReference type="Proteomes" id="UP000282321">
    <property type="component" value="Unassembled WGS sequence"/>
</dbReference>
<dbReference type="PANTHER" id="PTHR46656:SF3">
    <property type="entry name" value="PUTATIVE-RELATED"/>
    <property type="match status" value="1"/>
</dbReference>
<evidence type="ECO:0000313" key="1">
    <source>
        <dbReference type="EMBL" id="RKX66531.1"/>
    </source>
</evidence>
<dbReference type="AlphaFoldDB" id="A0A660SA73"/>
<name>A0A660SA73_UNCT6</name>
<sequence>MNRLLYTGLFRSPVSWAKVNRRIAVAMSKLHPDFYIREQKGFLYDSTFPLPEELDSKRGTPEPPYDDLCFVYPPTYIKLRGKRKFAVLTVESTVLPDSWSDSLNKHIDTIFVPSAFCKNTLVESGVKRQIIIARFGVDRTIFKPEGYNRDNTFRFLFIGTPHYRKGVIELIRAFKSVFEGKRDISLYLKLTYKPAPGKLKPWEIPNIEALVKESNNIQIDYNRKNDNEIAELIASSDVIVQPSYSEGFGLSILEAMAMKKPVITTCWSGECEFVNRNNALIINSSSFKASDIQYGEKTNGARMRKPSVKHLAELLEYAYTNFPELEKLKNNAYLAATALTWDKTAETILKTIY</sequence>
<comment type="caution">
    <text evidence="1">The sequence shown here is derived from an EMBL/GenBank/DDBJ whole genome shotgun (WGS) entry which is preliminary data.</text>
</comment>
<dbReference type="Gene3D" id="3.40.50.2000">
    <property type="entry name" value="Glycogen Phosphorylase B"/>
    <property type="match status" value="1"/>
</dbReference>
<reference evidence="1 2" key="1">
    <citation type="submission" date="2018-06" db="EMBL/GenBank/DDBJ databases">
        <title>Extensive metabolic versatility and redundancy in microbially diverse, dynamic hydrothermal sediments.</title>
        <authorList>
            <person name="Dombrowski N."/>
            <person name="Teske A."/>
            <person name="Baker B.J."/>
        </authorList>
    </citation>
    <scope>NUCLEOTIDE SEQUENCE [LARGE SCALE GENOMIC DNA]</scope>
    <source>
        <strain evidence="1">B35_G9</strain>
    </source>
</reference>
<accession>A0A660SA73</accession>
<organism evidence="1 2">
    <name type="scientific">candidate division TA06 bacterium</name>
    <dbReference type="NCBI Taxonomy" id="2250710"/>
    <lineage>
        <taxon>Bacteria</taxon>
        <taxon>Bacteria division TA06</taxon>
    </lineage>
</organism>